<name>A0A1J1JJ23_PLAAG</name>
<protein>
    <submittedName>
        <fullName evidence="1">Uncharacterized protein</fullName>
    </submittedName>
</protein>
<proteinExistence type="predicted"/>
<sequence length="42" mass="4958">MVRGFKTLIKLLLKVRAGGLKLYSPPFQRMGTFGYFWVRFSF</sequence>
<evidence type="ECO:0000313" key="1">
    <source>
        <dbReference type="EMBL" id="CUM61347.1"/>
    </source>
</evidence>
<gene>
    <name evidence="1" type="ORF">PLAM_3381</name>
</gene>
<reference evidence="1" key="1">
    <citation type="submission" date="2015-09" db="EMBL/GenBank/DDBJ databases">
        <authorList>
            <person name="Jackson K.R."/>
            <person name="Lunt B.L."/>
            <person name="Fisher J.N.B."/>
            <person name="Gardner A.V."/>
            <person name="Bailey M.E."/>
            <person name="Deus L.M."/>
            <person name="Earl A.S."/>
            <person name="Gibby P.D."/>
            <person name="Hartmann K.A."/>
            <person name="Liu J.E."/>
            <person name="Manci A.M."/>
            <person name="Nielsen D.A."/>
            <person name="Solomon M.B."/>
            <person name="Breakwell D.P."/>
            <person name="Burnett S.H."/>
            <person name="Grose J.H."/>
        </authorList>
    </citation>
    <scope>NUCLEOTIDE SEQUENCE</scope>
    <source>
        <strain evidence="1">7805</strain>
    </source>
</reference>
<organism evidence="1">
    <name type="scientific">Planktothrix agardhii</name>
    <name type="common">Oscillatoria agardhii</name>
    <dbReference type="NCBI Taxonomy" id="1160"/>
    <lineage>
        <taxon>Bacteria</taxon>
        <taxon>Bacillati</taxon>
        <taxon>Cyanobacteriota</taxon>
        <taxon>Cyanophyceae</taxon>
        <taxon>Oscillatoriophycideae</taxon>
        <taxon>Oscillatoriales</taxon>
        <taxon>Microcoleaceae</taxon>
        <taxon>Planktothrix</taxon>
    </lineage>
</organism>
<dbReference type="EMBL" id="LO018304">
    <property type="protein sequence ID" value="CUM61347.1"/>
    <property type="molecule type" value="Genomic_DNA"/>
</dbReference>
<dbReference type="AlphaFoldDB" id="A0A1J1JJ23"/>
<accession>A0A1J1JJ23</accession>